<keyword evidence="2" id="KW-1185">Reference proteome</keyword>
<dbReference type="EMBL" id="CP039393">
    <property type="protein sequence ID" value="QCD36091.1"/>
    <property type="molecule type" value="Genomic_DNA"/>
</dbReference>
<dbReference type="Proteomes" id="UP000297031">
    <property type="component" value="Chromosome"/>
</dbReference>
<dbReference type="InterPro" id="IPR011013">
    <property type="entry name" value="Gal_mutarotase_sf_dom"/>
</dbReference>
<dbReference type="SUPFAM" id="SSF74650">
    <property type="entry name" value="Galactose mutarotase-like"/>
    <property type="match status" value="1"/>
</dbReference>
<dbReference type="GO" id="GO:0005975">
    <property type="term" value="P:carbohydrate metabolic process"/>
    <property type="evidence" value="ECO:0007669"/>
    <property type="project" value="InterPro"/>
</dbReference>
<dbReference type="GO" id="GO:0030246">
    <property type="term" value="F:carbohydrate binding"/>
    <property type="evidence" value="ECO:0007669"/>
    <property type="project" value="InterPro"/>
</dbReference>
<gene>
    <name evidence="1" type="ORF">E7746_09465</name>
</gene>
<dbReference type="OrthoDB" id="9800230at2"/>
<evidence type="ECO:0000313" key="1">
    <source>
        <dbReference type="EMBL" id="QCD36091.1"/>
    </source>
</evidence>
<dbReference type="RefSeq" id="WP_136410643.1">
    <property type="nucleotide sequence ID" value="NZ_CP039393.1"/>
</dbReference>
<proteinExistence type="predicted"/>
<accession>A0A4P7VP34</accession>
<sequence length="385" mass="42135">MNALTKIFSCLAIGVAAVGCSNSTKSITVTNQLDIDRFDEITAVDMASLNLPAGESFVIVDSEGNEVPYQLTYDNLLIFPATVAANSSSDYTLRPGTPAPVDTLVYGRLFPERKDDMAWENDKSAYRAYGPALQASGERAFGYDIWTKSVETPILEHRYYEDRVNRVSFHVDHGNGMDVYAVGPTLGGGTAALLVDNDSIVYPYCFKEWEVLDNGPLRFTTRLVYNPLTVASDTNVVETRVISLDRGSHLNRTTVSYSGLSAKGRVAPGIVVHRQNPDGYSIDAENHYMAYADSTDNAANGNGVIFVGVMVPGEFDDMINKPLNAPVGDAVGHLLAPVEYTPDSPFTYYWGSGWSKGDVATMDEWEEELKSAYRKSQSPLKVTVK</sequence>
<dbReference type="GO" id="GO:0003824">
    <property type="term" value="F:catalytic activity"/>
    <property type="evidence" value="ECO:0007669"/>
    <property type="project" value="InterPro"/>
</dbReference>
<name>A0A4P7VP34_9BACT</name>
<dbReference type="InterPro" id="IPR032342">
    <property type="entry name" value="DUF4861"/>
</dbReference>
<reference evidence="1 2" key="1">
    <citation type="submission" date="2019-02" db="EMBL/GenBank/DDBJ databases">
        <title>Isolation and identification of novel species under the genus Muribaculum.</title>
        <authorList>
            <person name="Miyake S."/>
            <person name="Ding Y."/>
            <person name="Low A."/>
            <person name="Soh M."/>
            <person name="Seedorf H."/>
        </authorList>
    </citation>
    <scope>NUCLEOTIDE SEQUENCE [LARGE SCALE GENOMIC DNA]</scope>
    <source>
        <strain evidence="1 2">TLL-A4</strain>
    </source>
</reference>
<organism evidence="1 2">
    <name type="scientific">Muribaculum gordoncarteri</name>
    <dbReference type="NCBI Taxonomy" id="2530390"/>
    <lineage>
        <taxon>Bacteria</taxon>
        <taxon>Pseudomonadati</taxon>
        <taxon>Bacteroidota</taxon>
        <taxon>Bacteroidia</taxon>
        <taxon>Bacteroidales</taxon>
        <taxon>Muribaculaceae</taxon>
        <taxon>Muribaculum</taxon>
    </lineage>
</organism>
<evidence type="ECO:0000313" key="2">
    <source>
        <dbReference type="Proteomes" id="UP000297031"/>
    </source>
</evidence>
<dbReference type="KEGG" id="mgod:E7746_09465"/>
<dbReference type="Pfam" id="PF16153">
    <property type="entry name" value="DUF4861"/>
    <property type="match status" value="1"/>
</dbReference>
<protein>
    <submittedName>
        <fullName evidence="1">DUF4861 domain-containing protein</fullName>
    </submittedName>
</protein>
<dbReference type="AlphaFoldDB" id="A0A4P7VP34"/>
<dbReference type="PROSITE" id="PS51257">
    <property type="entry name" value="PROKAR_LIPOPROTEIN"/>
    <property type="match status" value="1"/>
</dbReference>